<dbReference type="CDD" id="cd00085">
    <property type="entry name" value="HNHc"/>
    <property type="match status" value="1"/>
</dbReference>
<feature type="region of interest" description="Disordered" evidence="1">
    <location>
        <begin position="93"/>
        <end position="121"/>
    </location>
</feature>
<dbReference type="PANTHER" id="PTHR33877">
    <property type="entry name" value="SLL1193 PROTEIN"/>
    <property type="match status" value="1"/>
</dbReference>
<dbReference type="PANTHER" id="PTHR33877:SF2">
    <property type="entry name" value="OS07G0170200 PROTEIN"/>
    <property type="match status" value="1"/>
</dbReference>
<evidence type="ECO:0000259" key="2">
    <source>
        <dbReference type="SMART" id="SM00507"/>
    </source>
</evidence>
<evidence type="ECO:0000313" key="4">
    <source>
        <dbReference type="Proteomes" id="UP000001844"/>
    </source>
</evidence>
<dbReference type="HOGENOM" id="CLU_036716_0_0_6"/>
<gene>
    <name evidence="3" type="ordered locus">Nhal_0377</name>
</gene>
<dbReference type="Pfam" id="PF14239">
    <property type="entry name" value="RRXRR"/>
    <property type="match status" value="1"/>
</dbReference>
<evidence type="ECO:0000256" key="1">
    <source>
        <dbReference type="SAM" id="MobiDB-lite"/>
    </source>
</evidence>
<reference evidence="4" key="1">
    <citation type="submission" date="2010-04" db="EMBL/GenBank/DDBJ databases">
        <title>Complete genome sequence of Nitrosococcus halophilus Nc4, a salt-adapted, aerobic obligate ammonia-oxidizing sulfur purple bacterium.</title>
        <authorList>
            <consortium name="US DOE Joint Genome Institute"/>
            <person name="Campbell M.A."/>
            <person name="Malfatti S.A."/>
            <person name="Chain P.S.G."/>
            <person name="Heidelberg J.F."/>
            <person name="Ward B.B."/>
            <person name="Klotz M.G."/>
        </authorList>
    </citation>
    <scope>NUCLEOTIDE SEQUENCE [LARGE SCALE GENOMIC DNA]</scope>
    <source>
        <strain evidence="4">Nc4</strain>
    </source>
</reference>
<keyword evidence="4" id="KW-1185">Reference proteome</keyword>
<organism evidence="3 4">
    <name type="scientific">Nitrosococcus halophilus (strain Nc4)</name>
    <dbReference type="NCBI Taxonomy" id="472759"/>
    <lineage>
        <taxon>Bacteria</taxon>
        <taxon>Pseudomonadati</taxon>
        <taxon>Pseudomonadota</taxon>
        <taxon>Gammaproteobacteria</taxon>
        <taxon>Chromatiales</taxon>
        <taxon>Chromatiaceae</taxon>
        <taxon>Nitrosococcus</taxon>
    </lineage>
</organism>
<dbReference type="InterPro" id="IPR047693">
    <property type="entry name" value="RNA-guided_IscB-like"/>
</dbReference>
<feature type="compositionally biased region" description="Basic residues" evidence="1">
    <location>
        <begin position="100"/>
        <end position="121"/>
    </location>
</feature>
<sequence length="458" mass="51472">MGVFVLDKNRQPLMPCQPARARKLLREGKAAVFRCYPFTIILKERAGGTTQPISLTVDPGSKTTGISLNAQFNSGTVCIFAMQLEHRGRQIKESLDSRRGVRRSRRNRNTRYRQPRFLNRSRPKGWLPPSLLSRVDNTETWAERLVRLAPICSANVEIARFDLQLLENPDITGIEYQQGTLYGFELREYLLARHQHTCAYCHGLSKDSILEIEHILPKSLGGTDRVGNLVVACRTCNQHKNNLHPQAWADACRKRKNKLEQQRSLAMRAILKGHRPTLKDAAAVNATRYAVGRVIKQLIPDIRFCSGGQTKRNRTLQGYPKAHWIDAACVGEQGQQVRLECSGYLQVSAKGHGARQQCRMDKYGFPRTSAKAARTVQGFRTGDIVEARVPTGKKAGHYIGRVAVRSSGFFNITSQRIVTQGISYQYCRTLHRCDGYGYGYVIDTQIASTQQEDAGEAA</sequence>
<dbReference type="AlphaFoldDB" id="D5BVE2"/>
<keyword evidence="3" id="KW-0378">Hydrolase</keyword>
<dbReference type="STRING" id="472759.Nhal_0377"/>
<dbReference type="eggNOG" id="COG1403">
    <property type="taxonomic scope" value="Bacteria"/>
</dbReference>
<dbReference type="Gene3D" id="1.10.30.50">
    <property type="match status" value="1"/>
</dbReference>
<dbReference type="KEGG" id="nhl:Nhal_0377"/>
<keyword evidence="3" id="KW-0255">Endonuclease</keyword>
<proteinExistence type="predicted"/>
<keyword evidence="3" id="KW-0540">Nuclease</keyword>
<dbReference type="RefSeq" id="WP_013031466.1">
    <property type="nucleotide sequence ID" value="NC_013960.1"/>
</dbReference>
<dbReference type="Pfam" id="PF14279">
    <property type="entry name" value="HNH_5"/>
    <property type="match status" value="1"/>
</dbReference>
<accession>D5BVE2</accession>
<feature type="domain" description="HNH nuclease" evidence="2">
    <location>
        <begin position="185"/>
        <end position="238"/>
    </location>
</feature>
<dbReference type="InterPro" id="IPR029471">
    <property type="entry name" value="HNH_5"/>
</dbReference>
<dbReference type="Proteomes" id="UP000001844">
    <property type="component" value="Chromosome"/>
</dbReference>
<dbReference type="InterPro" id="IPR052892">
    <property type="entry name" value="NA-targeting_endonuclease"/>
</dbReference>
<name>D5BVE2_NITHN</name>
<dbReference type="GO" id="GO:0004519">
    <property type="term" value="F:endonuclease activity"/>
    <property type="evidence" value="ECO:0007669"/>
    <property type="project" value="UniProtKB-KW"/>
</dbReference>
<dbReference type="NCBIfam" id="NF040563">
    <property type="entry name" value="guided_IscB"/>
    <property type="match status" value="1"/>
</dbReference>
<dbReference type="InterPro" id="IPR003615">
    <property type="entry name" value="HNH_nuc"/>
</dbReference>
<dbReference type="OrthoDB" id="9802901at2"/>
<protein>
    <submittedName>
        <fullName evidence="3">HNH endonuclease</fullName>
    </submittedName>
</protein>
<evidence type="ECO:0000313" key="3">
    <source>
        <dbReference type="EMBL" id="ADE13570.1"/>
    </source>
</evidence>
<dbReference type="InterPro" id="IPR025938">
    <property type="entry name" value="RRXRR_dom"/>
</dbReference>
<dbReference type="SMART" id="SM00507">
    <property type="entry name" value="HNHc"/>
    <property type="match status" value="1"/>
</dbReference>
<dbReference type="EMBL" id="CP001798">
    <property type="protein sequence ID" value="ADE13570.1"/>
    <property type="molecule type" value="Genomic_DNA"/>
</dbReference>